<name>A0A498HYH8_MALDO</name>
<dbReference type="PANTHER" id="PTHR33564:SF8">
    <property type="entry name" value="TRANSMEMBRANE PROTEIN"/>
    <property type="match status" value="1"/>
</dbReference>
<organism evidence="2 3">
    <name type="scientific">Malus domestica</name>
    <name type="common">Apple</name>
    <name type="synonym">Pyrus malus</name>
    <dbReference type="NCBI Taxonomy" id="3750"/>
    <lineage>
        <taxon>Eukaryota</taxon>
        <taxon>Viridiplantae</taxon>
        <taxon>Streptophyta</taxon>
        <taxon>Embryophyta</taxon>
        <taxon>Tracheophyta</taxon>
        <taxon>Spermatophyta</taxon>
        <taxon>Magnoliopsida</taxon>
        <taxon>eudicotyledons</taxon>
        <taxon>Gunneridae</taxon>
        <taxon>Pentapetalae</taxon>
        <taxon>rosids</taxon>
        <taxon>fabids</taxon>
        <taxon>Rosales</taxon>
        <taxon>Rosaceae</taxon>
        <taxon>Amygdaloideae</taxon>
        <taxon>Maleae</taxon>
        <taxon>Malus</taxon>
    </lineage>
</organism>
<dbReference type="EMBL" id="RDQH01000340">
    <property type="protein sequence ID" value="RXH76436.1"/>
    <property type="molecule type" value="Genomic_DNA"/>
</dbReference>
<accession>A0A498HYH8</accession>
<comment type="caution">
    <text evidence="2">The sequence shown here is derived from an EMBL/GenBank/DDBJ whole genome shotgun (WGS) entry which is preliminary data.</text>
</comment>
<evidence type="ECO:0000313" key="3">
    <source>
        <dbReference type="Proteomes" id="UP000290289"/>
    </source>
</evidence>
<keyword evidence="3" id="KW-1185">Reference proteome</keyword>
<dbReference type="AlphaFoldDB" id="A0A498HYH8"/>
<reference evidence="2 3" key="1">
    <citation type="submission" date="2018-10" db="EMBL/GenBank/DDBJ databases">
        <title>A high-quality apple genome assembly.</title>
        <authorList>
            <person name="Hu J."/>
        </authorList>
    </citation>
    <scope>NUCLEOTIDE SEQUENCE [LARGE SCALE GENOMIC DNA]</scope>
    <source>
        <strain evidence="3">cv. HFTH1</strain>
        <tissue evidence="2">Young leaf</tissue>
    </source>
</reference>
<dbReference type="Proteomes" id="UP000290289">
    <property type="component" value="Chromosome 14"/>
</dbReference>
<proteinExistence type="predicted"/>
<dbReference type="STRING" id="3750.A0A498HYH8"/>
<dbReference type="PANTHER" id="PTHR33564">
    <property type="entry name" value="TRANSMEMBRANE PROTEIN"/>
    <property type="match status" value="1"/>
</dbReference>
<feature type="region of interest" description="Disordered" evidence="1">
    <location>
        <begin position="66"/>
        <end position="108"/>
    </location>
</feature>
<evidence type="ECO:0000256" key="1">
    <source>
        <dbReference type="SAM" id="MobiDB-lite"/>
    </source>
</evidence>
<gene>
    <name evidence="2" type="ORF">DVH24_019324</name>
</gene>
<sequence length="131" mass="14548">MENSIGVGFMAVFAVSGSVVVLAHQLHKRLLSDFMKNIESELGGFLSPHKRLASGGSEKVQTKKTVRFAEDVVEPSSNNKEYRKRRSSNNTKQAKKGSGNHKMEDNSMPLNRQALYKGIIESQARKGTHVF</sequence>
<evidence type="ECO:0000313" key="2">
    <source>
        <dbReference type="EMBL" id="RXH76436.1"/>
    </source>
</evidence>
<feature type="compositionally biased region" description="Basic residues" evidence="1">
    <location>
        <begin position="82"/>
        <end position="99"/>
    </location>
</feature>
<dbReference type="Gramene" id="mRNA:MD14G0038500">
    <property type="protein sequence ID" value="mRNA:MD14G0038500"/>
    <property type="gene ID" value="MD14G0038500"/>
</dbReference>
<protein>
    <submittedName>
        <fullName evidence="2">Uncharacterized protein</fullName>
    </submittedName>
</protein>
<dbReference type="OrthoDB" id="1904110at2759"/>